<organism evidence="1 2">
    <name type="scientific">Nocardioides simplex</name>
    <name type="common">Arthrobacter simplex</name>
    <dbReference type="NCBI Taxonomy" id="2045"/>
    <lineage>
        <taxon>Bacteria</taxon>
        <taxon>Bacillati</taxon>
        <taxon>Actinomycetota</taxon>
        <taxon>Actinomycetes</taxon>
        <taxon>Propionibacteriales</taxon>
        <taxon>Nocardioidaceae</taxon>
        <taxon>Pimelobacter</taxon>
    </lineage>
</organism>
<gene>
    <name evidence="1" type="ORF">KR76_08560</name>
</gene>
<dbReference type="KEGG" id="psim:KR76_08560"/>
<dbReference type="HOGENOM" id="CLU_082710_0_0_11"/>
<dbReference type="AlphaFoldDB" id="A0A0A1DJH4"/>
<accession>A0A0A1DJH4</accession>
<name>A0A0A1DJH4_NOCSI</name>
<dbReference type="GeneID" id="96608963"/>
<keyword evidence="2" id="KW-1185">Reference proteome</keyword>
<evidence type="ECO:0000313" key="2">
    <source>
        <dbReference type="Proteomes" id="UP000030300"/>
    </source>
</evidence>
<dbReference type="OrthoDB" id="3678706at2"/>
<dbReference type="RefSeq" id="WP_038677759.1">
    <property type="nucleotide sequence ID" value="NZ_BJMC01000008.1"/>
</dbReference>
<dbReference type="eggNOG" id="ENOG502ZAB6">
    <property type="taxonomic scope" value="Bacteria"/>
</dbReference>
<dbReference type="STRING" id="2045.KR76_08560"/>
<reference evidence="1 2" key="1">
    <citation type="journal article" date="2015" name="Genome Announc.">
        <title>Complete Genome Sequence of Steroid-Transforming Nocardioides simplex VKM Ac-2033D.</title>
        <authorList>
            <person name="Shtratnikova V.Y."/>
            <person name="Schelkunov M.I."/>
            <person name="Pekov Y.A."/>
            <person name="Fokina V.V."/>
            <person name="Logacheva M.D."/>
            <person name="Sokolov S.L."/>
            <person name="Bragin E.Y."/>
            <person name="Ashapkin V.V."/>
            <person name="Donova M.V."/>
        </authorList>
    </citation>
    <scope>NUCLEOTIDE SEQUENCE [LARGE SCALE GENOMIC DNA]</scope>
    <source>
        <strain evidence="1 2">VKM Ac-2033D</strain>
    </source>
</reference>
<evidence type="ECO:0000313" key="1">
    <source>
        <dbReference type="EMBL" id="AIY16807.1"/>
    </source>
</evidence>
<dbReference type="EMBL" id="CP009896">
    <property type="protein sequence ID" value="AIY16807.1"/>
    <property type="molecule type" value="Genomic_DNA"/>
</dbReference>
<sequence length="282" mass="30699">MAVTPLVDLSTRKLWRALGRPIDPAGEHAWLRAPTSTSAVVRDGWLAAEAAVHGGTVDETTSGAGLLASLDLLDGPGFRARDVAPQVRDFYEHTSAWGVEVWSGWSPWAWPGGELISRFFGKRVEQLALPMRPLDVAQGMDSRVSVIRDAAGRQVAAGWLRTLRATGDYVFSGCYSARRLPGAARASVHVAFPLESGNLQVFLRPEVLPDGSFRLVSPSGRFGADGAYVVADDGGRTHAARVPVHESFHLYVDDRGVLRTDHVLRLWGATAMRLHYKLEPAR</sequence>
<dbReference type="Proteomes" id="UP000030300">
    <property type="component" value="Chromosome"/>
</dbReference>
<protein>
    <submittedName>
        <fullName evidence="1">YndJ</fullName>
    </submittedName>
</protein>
<proteinExistence type="predicted"/>